<feature type="region of interest" description="Disordered" evidence="1">
    <location>
        <begin position="19"/>
        <end position="46"/>
    </location>
</feature>
<dbReference type="PANTHER" id="PTHR33240">
    <property type="entry name" value="OS08G0508500 PROTEIN"/>
    <property type="match status" value="1"/>
</dbReference>
<evidence type="ECO:0000313" key="3">
    <source>
        <dbReference type="Proteomes" id="UP001341281"/>
    </source>
</evidence>
<organism evidence="2 3">
    <name type="scientific">Paspalum notatum var. saurae</name>
    <dbReference type="NCBI Taxonomy" id="547442"/>
    <lineage>
        <taxon>Eukaryota</taxon>
        <taxon>Viridiplantae</taxon>
        <taxon>Streptophyta</taxon>
        <taxon>Embryophyta</taxon>
        <taxon>Tracheophyta</taxon>
        <taxon>Spermatophyta</taxon>
        <taxon>Magnoliopsida</taxon>
        <taxon>Liliopsida</taxon>
        <taxon>Poales</taxon>
        <taxon>Poaceae</taxon>
        <taxon>PACMAD clade</taxon>
        <taxon>Panicoideae</taxon>
        <taxon>Andropogonodae</taxon>
        <taxon>Paspaleae</taxon>
        <taxon>Paspalinae</taxon>
        <taxon>Paspalum</taxon>
    </lineage>
</organism>
<sequence length="237" mass="26819">MRHTLRHCRDFKAMLTRGQFPTAQAPPPPPPTWNQPPQRLARGNNQHFPNVNKEVNFILGGHRAYSSKRQQKLEDRRINAATSEPPQPYDWSHELISFSRADQWLNFDEPAKYPLLVTPIVGDTRLKKVLIDGGASINVVFPRALQEMGIPLSEYPLGHIYLPVAFGTAENFRIETLRFEVPTFNCVYNTIIGRPGLAKFMAIPHYPYLVLKMPALGGTLLIRADFKGASECVQEAM</sequence>
<accession>A0AAQ3TMK9</accession>
<proteinExistence type="predicted"/>
<feature type="compositionally biased region" description="Pro residues" evidence="1">
    <location>
        <begin position="24"/>
        <end position="34"/>
    </location>
</feature>
<keyword evidence="3" id="KW-1185">Reference proteome</keyword>
<reference evidence="2 3" key="1">
    <citation type="submission" date="2024-02" db="EMBL/GenBank/DDBJ databases">
        <title>High-quality chromosome-scale genome assembly of Pensacola bahiagrass (Paspalum notatum Flugge var. saurae).</title>
        <authorList>
            <person name="Vega J.M."/>
            <person name="Podio M."/>
            <person name="Orjuela J."/>
            <person name="Siena L.A."/>
            <person name="Pessino S.C."/>
            <person name="Combes M.C."/>
            <person name="Mariac C."/>
            <person name="Albertini E."/>
            <person name="Pupilli F."/>
            <person name="Ortiz J.P.A."/>
            <person name="Leblanc O."/>
        </authorList>
    </citation>
    <scope>NUCLEOTIDE SEQUENCE [LARGE SCALE GENOMIC DNA]</scope>
    <source>
        <strain evidence="2">R1</strain>
        <tissue evidence="2">Leaf</tissue>
    </source>
</reference>
<protein>
    <submittedName>
        <fullName evidence="2">Uncharacterized protein</fullName>
    </submittedName>
</protein>
<dbReference type="AlphaFoldDB" id="A0AAQ3TMK9"/>
<dbReference type="EMBL" id="CP144749">
    <property type="protein sequence ID" value="WVZ76230.1"/>
    <property type="molecule type" value="Genomic_DNA"/>
</dbReference>
<evidence type="ECO:0000256" key="1">
    <source>
        <dbReference type="SAM" id="MobiDB-lite"/>
    </source>
</evidence>
<dbReference type="PANTHER" id="PTHR33240:SF8">
    <property type="entry name" value="OS03G0439900 PROTEIN"/>
    <property type="match status" value="1"/>
</dbReference>
<gene>
    <name evidence="2" type="ORF">U9M48_024219</name>
</gene>
<name>A0AAQ3TMK9_PASNO</name>
<evidence type="ECO:0000313" key="2">
    <source>
        <dbReference type="EMBL" id="WVZ76230.1"/>
    </source>
</evidence>
<dbReference type="Proteomes" id="UP001341281">
    <property type="component" value="Chromosome 05"/>
</dbReference>